<dbReference type="Gene3D" id="2.180.10.10">
    <property type="entry name" value="RHS repeat-associated core"/>
    <property type="match status" value="1"/>
</dbReference>
<dbReference type="RefSeq" id="WP_073349909.1">
    <property type="nucleotide sequence ID" value="NZ_FQVD01000019.1"/>
</dbReference>
<feature type="region of interest" description="Disordered" evidence="1">
    <location>
        <begin position="507"/>
        <end position="544"/>
    </location>
</feature>
<reference evidence="2 3" key="1">
    <citation type="submission" date="2016-11" db="EMBL/GenBank/DDBJ databases">
        <authorList>
            <person name="Jaros S."/>
            <person name="Januszkiewicz K."/>
            <person name="Wedrychowicz H."/>
        </authorList>
    </citation>
    <scope>NUCLEOTIDE SEQUENCE [LARGE SCALE GENOMIC DNA]</scope>
    <source>
        <strain evidence="2 3">DSM 26883</strain>
    </source>
</reference>
<dbReference type="PANTHER" id="PTHR32305:SF15">
    <property type="entry name" value="PROTEIN RHSA-RELATED"/>
    <property type="match status" value="1"/>
</dbReference>
<gene>
    <name evidence="2" type="ORF">SAMN05444349_11917</name>
</gene>
<evidence type="ECO:0000313" key="3">
    <source>
        <dbReference type="Proteomes" id="UP000184436"/>
    </source>
</evidence>
<dbReference type="InterPro" id="IPR050708">
    <property type="entry name" value="T6SS_VgrG/RHS"/>
</dbReference>
<feature type="compositionally biased region" description="Basic and acidic residues" evidence="1">
    <location>
        <begin position="532"/>
        <end position="544"/>
    </location>
</feature>
<evidence type="ECO:0000256" key="1">
    <source>
        <dbReference type="SAM" id="MobiDB-lite"/>
    </source>
</evidence>
<keyword evidence="3" id="KW-1185">Reference proteome</keyword>
<sequence>MIAKKYGERARESFSYNIRGWVTGIQSPYFKQTLYYNNGAGTSCFNGNISSMTWKAGAETTIRGYKFTYDGLSRLKNAVYGEGDNISINANRFNEQVTGYDRQGNILGLSRYGQTGASTYGVVDNLNLTYNGNQLKAVKDNGTANVYGNGFEFKDGSNLETEYVYDENGNLTKDLNKKITLIQYNWLDLPSKVQFEGGNSIVNLYAADGTKFRTTRVTGSNTVTTDFCNNAIYENGVLVKVLTQDGYMTVKDAKLHYFIQDHLGNNRMVVDKDGKVEETNHYYPFGGVFTSSTNIQPYKYNGKELDRTNGLDWYDYGARRYDATIGRWHGVDPMAEKYFSLSTYNYCGNNPISFIDPNGMDYWSTNNQNEIRNFINTISGGYGKNIGFFEAFNFSSWNHSTDADFLANLTFNDEKNVFYYSSTYWDPIDGLTVMGITIPALARNDNWAAIKRKNPYKYPDAGRLNNVYPEYDLFFASTKSGWNIVKNIFISMFRPFSTTNTFDAGKSGFAQGRSDKEKMGKSKGNMSGNHDVQNKQVEDLSKKYNLDKKEKRTLHDMISGEGYGYNEIEQLIKDYFNK</sequence>
<dbReference type="OrthoDB" id="976756at2"/>
<protein>
    <submittedName>
        <fullName evidence="2">RHS repeat-associated core domain-containing protein</fullName>
    </submittedName>
</protein>
<accession>A0A1M5BII4</accession>
<dbReference type="STRING" id="871325.SAMN05444349_11917"/>
<dbReference type="NCBIfam" id="TIGR03696">
    <property type="entry name" value="Rhs_assc_core"/>
    <property type="match status" value="1"/>
</dbReference>
<dbReference type="PANTHER" id="PTHR32305">
    <property type="match status" value="1"/>
</dbReference>
<name>A0A1M5BII4_9BACE</name>
<organism evidence="2 3">
    <name type="scientific">Bacteroides faecichinchillae</name>
    <dbReference type="NCBI Taxonomy" id="871325"/>
    <lineage>
        <taxon>Bacteria</taxon>
        <taxon>Pseudomonadati</taxon>
        <taxon>Bacteroidota</taxon>
        <taxon>Bacteroidia</taxon>
        <taxon>Bacteroidales</taxon>
        <taxon>Bacteroidaceae</taxon>
        <taxon>Bacteroides</taxon>
    </lineage>
</organism>
<evidence type="ECO:0000313" key="2">
    <source>
        <dbReference type="EMBL" id="SHF42160.1"/>
    </source>
</evidence>
<dbReference type="Proteomes" id="UP000184436">
    <property type="component" value="Unassembled WGS sequence"/>
</dbReference>
<dbReference type="EMBL" id="FQVD01000019">
    <property type="protein sequence ID" value="SHF42160.1"/>
    <property type="molecule type" value="Genomic_DNA"/>
</dbReference>
<proteinExistence type="predicted"/>
<dbReference type="InterPro" id="IPR022385">
    <property type="entry name" value="Rhs_assc_core"/>
</dbReference>
<dbReference type="AlphaFoldDB" id="A0A1M5BII4"/>